<keyword evidence="2" id="KW-1185">Reference proteome</keyword>
<sequence length="128" mass="13878">MNNDSLRRSVEKLSDSIVKSLELTDFDIDRNLLDLPGVSLLIFTSVGCAACRFAREVLPTLALPVERLCWVDAGDNGGAVQRYGVFHLPALFVVRDGGFHGAVQSRLTPSELAEGVRQALSLGPEELP</sequence>
<dbReference type="SUPFAM" id="SSF52833">
    <property type="entry name" value="Thioredoxin-like"/>
    <property type="match status" value="1"/>
</dbReference>
<dbReference type="Proteomes" id="UP000031535">
    <property type="component" value="Unassembled WGS sequence"/>
</dbReference>
<organism evidence="1 2">
    <name type="scientific">Pseudomonas batumici</name>
    <dbReference type="NCBI Taxonomy" id="226910"/>
    <lineage>
        <taxon>Bacteria</taxon>
        <taxon>Pseudomonadati</taxon>
        <taxon>Pseudomonadota</taxon>
        <taxon>Gammaproteobacteria</taxon>
        <taxon>Pseudomonadales</taxon>
        <taxon>Pseudomonadaceae</taxon>
        <taxon>Pseudomonas</taxon>
    </lineage>
</organism>
<dbReference type="OrthoDB" id="5295821at2"/>
<reference evidence="1 2" key="1">
    <citation type="submission" date="2015-01" db="EMBL/GenBank/DDBJ databases">
        <title>Complete genome of Pseudomonas batumici UCM B-321 producer of the batumin antibiotic with strong antistaphilococcal and potential anticancer activity.</title>
        <authorList>
            <person name="Klochko V.V."/>
            <person name="Zelena L.B."/>
            <person name="Elena K.A."/>
            <person name="Reva O.N."/>
        </authorList>
    </citation>
    <scope>NUCLEOTIDE SEQUENCE [LARGE SCALE GENOMIC DNA]</scope>
    <source>
        <strain evidence="1 2">UCM B-321</strain>
    </source>
</reference>
<dbReference type="RefSeq" id="WP_040065469.1">
    <property type="nucleotide sequence ID" value="NZ_JXDG01000018.1"/>
</dbReference>
<dbReference type="AlphaFoldDB" id="A0A0C2ICC9"/>
<dbReference type="CDD" id="cd02947">
    <property type="entry name" value="TRX_family"/>
    <property type="match status" value="1"/>
</dbReference>
<accession>A0A0C2ICC9</accession>
<protein>
    <submittedName>
        <fullName evidence="1">Putative thioredoxin</fullName>
    </submittedName>
</protein>
<comment type="caution">
    <text evidence="1">The sequence shown here is derived from an EMBL/GenBank/DDBJ whole genome shotgun (WGS) entry which is preliminary data.</text>
</comment>
<dbReference type="EMBL" id="JXDG01000018">
    <property type="protein sequence ID" value="KIH84575.1"/>
    <property type="molecule type" value="Genomic_DNA"/>
</dbReference>
<gene>
    <name evidence="1" type="ORF">UCMB321_1806</name>
</gene>
<dbReference type="STRING" id="226910.UCMB321_1806"/>
<dbReference type="InterPro" id="IPR036249">
    <property type="entry name" value="Thioredoxin-like_sf"/>
</dbReference>
<dbReference type="Gene3D" id="3.40.30.10">
    <property type="entry name" value="Glutaredoxin"/>
    <property type="match status" value="1"/>
</dbReference>
<name>A0A0C2ICC9_9PSED</name>
<dbReference type="PATRIC" id="fig|226910.6.peg.1797"/>
<proteinExistence type="predicted"/>
<evidence type="ECO:0000313" key="2">
    <source>
        <dbReference type="Proteomes" id="UP000031535"/>
    </source>
</evidence>
<evidence type="ECO:0000313" key="1">
    <source>
        <dbReference type="EMBL" id="KIH84575.1"/>
    </source>
</evidence>